<dbReference type="Proteomes" id="UP001328107">
    <property type="component" value="Unassembled WGS sequence"/>
</dbReference>
<keyword evidence="5" id="KW-1185">Reference proteome</keyword>
<dbReference type="InterPro" id="IPR029006">
    <property type="entry name" value="ADF-H/Gelsolin-like_dom_sf"/>
</dbReference>
<dbReference type="InterPro" id="IPR017904">
    <property type="entry name" value="ADF/Cofilin"/>
</dbReference>
<keyword evidence="2" id="KW-0009">Actin-binding</keyword>
<dbReference type="SMART" id="SM00102">
    <property type="entry name" value="ADF"/>
    <property type="match status" value="1"/>
</dbReference>
<comment type="caution">
    <text evidence="4">The sequence shown here is derived from an EMBL/GenBank/DDBJ whole genome shotgun (WGS) entry which is preliminary data.</text>
</comment>
<evidence type="ECO:0000313" key="4">
    <source>
        <dbReference type="EMBL" id="GMR62268.1"/>
    </source>
</evidence>
<reference evidence="5" key="1">
    <citation type="submission" date="2022-10" db="EMBL/GenBank/DDBJ databases">
        <title>Genome assembly of Pristionchus species.</title>
        <authorList>
            <person name="Yoshida K."/>
            <person name="Sommer R.J."/>
        </authorList>
    </citation>
    <scope>NUCLEOTIDE SEQUENCE [LARGE SCALE GENOMIC DNA]</scope>
    <source>
        <strain evidence="5">RS5460</strain>
    </source>
</reference>
<dbReference type="AlphaFoldDB" id="A0AAN5DEV7"/>
<accession>A0AAN5DEV7</accession>
<evidence type="ECO:0000313" key="5">
    <source>
        <dbReference type="Proteomes" id="UP001328107"/>
    </source>
</evidence>
<dbReference type="GO" id="GO:0030042">
    <property type="term" value="P:actin filament depolymerization"/>
    <property type="evidence" value="ECO:0007669"/>
    <property type="project" value="InterPro"/>
</dbReference>
<dbReference type="Pfam" id="PF00241">
    <property type="entry name" value="Cofilin_ADF"/>
    <property type="match status" value="1"/>
</dbReference>
<proteinExistence type="inferred from homology"/>
<protein>
    <recommendedName>
        <fullName evidence="3">ADF-H domain-containing protein</fullName>
    </recommendedName>
</protein>
<feature type="non-terminal residue" evidence="4">
    <location>
        <position position="1"/>
    </location>
</feature>
<dbReference type="InterPro" id="IPR002108">
    <property type="entry name" value="ADF-H"/>
</dbReference>
<dbReference type="SUPFAM" id="SSF55753">
    <property type="entry name" value="Actin depolymerizing proteins"/>
    <property type="match status" value="1"/>
</dbReference>
<dbReference type="PROSITE" id="PS51263">
    <property type="entry name" value="ADF_H"/>
    <property type="match status" value="1"/>
</dbReference>
<organism evidence="4 5">
    <name type="scientific">Pristionchus mayeri</name>
    <dbReference type="NCBI Taxonomy" id="1317129"/>
    <lineage>
        <taxon>Eukaryota</taxon>
        <taxon>Metazoa</taxon>
        <taxon>Ecdysozoa</taxon>
        <taxon>Nematoda</taxon>
        <taxon>Chromadorea</taxon>
        <taxon>Rhabditida</taxon>
        <taxon>Rhabditina</taxon>
        <taxon>Diplogasteromorpha</taxon>
        <taxon>Diplogasteroidea</taxon>
        <taxon>Neodiplogasteridae</taxon>
        <taxon>Pristionchus</taxon>
    </lineage>
</organism>
<sequence>QATSGVIVHPDVQSTFMKLQGKKFRYIIFKIEERKVVVESAVTQEDLGIDGDDYEVSSKEAFEKFVADLKERTDGYTDCRYAVFDFKFTCPRVGTGASKMDKIVFIQLCPEGAPIIKKMVYASTASAIKTTLDTGKILQFQVSDESEISHSELMAKLTEKYASN</sequence>
<dbReference type="CDD" id="cd11286">
    <property type="entry name" value="ADF_cofilin_like"/>
    <property type="match status" value="1"/>
</dbReference>
<gene>
    <name evidence="4" type="ORF">PMAYCL1PPCAC_32463</name>
</gene>
<evidence type="ECO:0000256" key="1">
    <source>
        <dbReference type="ARBA" id="ARBA00006844"/>
    </source>
</evidence>
<evidence type="ECO:0000256" key="2">
    <source>
        <dbReference type="ARBA" id="ARBA00023203"/>
    </source>
</evidence>
<evidence type="ECO:0000259" key="3">
    <source>
        <dbReference type="PROSITE" id="PS51263"/>
    </source>
</evidence>
<dbReference type="GO" id="GO:0015629">
    <property type="term" value="C:actin cytoskeleton"/>
    <property type="evidence" value="ECO:0007669"/>
    <property type="project" value="InterPro"/>
</dbReference>
<dbReference type="PANTHER" id="PTHR11913">
    <property type="entry name" value="COFILIN-RELATED"/>
    <property type="match status" value="1"/>
</dbReference>
<comment type="similarity">
    <text evidence="1">Belongs to the actin-binding proteins ADF family.</text>
</comment>
<dbReference type="GO" id="GO:0003779">
    <property type="term" value="F:actin binding"/>
    <property type="evidence" value="ECO:0007669"/>
    <property type="project" value="UniProtKB-KW"/>
</dbReference>
<dbReference type="Gene3D" id="3.40.20.10">
    <property type="entry name" value="Severin"/>
    <property type="match status" value="1"/>
</dbReference>
<dbReference type="EMBL" id="BTRK01000006">
    <property type="protein sequence ID" value="GMR62268.1"/>
    <property type="molecule type" value="Genomic_DNA"/>
</dbReference>
<feature type="domain" description="ADF-H" evidence="3">
    <location>
        <begin position="4"/>
        <end position="158"/>
    </location>
</feature>
<name>A0AAN5DEV7_9BILA</name>